<feature type="domain" description="Glycosyltransferase subfamily 4-like N-terminal" evidence="1">
    <location>
        <begin position="31"/>
        <end position="209"/>
    </location>
</feature>
<gene>
    <name evidence="2" type="ORF">GU920_03030</name>
</gene>
<accession>A0ABW9Y264</accession>
<comment type="caution">
    <text evidence="2">The sequence shown here is derived from an EMBL/GenBank/DDBJ whole genome shotgun (WGS) entry which is preliminary data.</text>
</comment>
<organism evidence="2 3">
    <name type="scientific">Paragemmobacter ruber</name>
    <dbReference type="NCBI Taxonomy" id="1985673"/>
    <lineage>
        <taxon>Bacteria</taxon>
        <taxon>Pseudomonadati</taxon>
        <taxon>Pseudomonadota</taxon>
        <taxon>Alphaproteobacteria</taxon>
        <taxon>Rhodobacterales</taxon>
        <taxon>Paracoccaceae</taxon>
        <taxon>Paragemmobacter</taxon>
    </lineage>
</organism>
<evidence type="ECO:0000259" key="1">
    <source>
        <dbReference type="Pfam" id="PF13439"/>
    </source>
</evidence>
<dbReference type="InterPro" id="IPR028098">
    <property type="entry name" value="Glyco_trans_4-like_N"/>
</dbReference>
<dbReference type="EMBL" id="JAAATW010000001">
    <property type="protein sequence ID" value="NBE06492.1"/>
    <property type="molecule type" value="Genomic_DNA"/>
</dbReference>
<sequence length="415" mass="44555">MTYPDLNPRRILFITWDGPQTRYLERLFLPILAGLALHGHRVHVLQFSWAATAAEAAVGAERVALCAAAGIPYRQQAIWRRPSGLGPFLSAALGARAIRRAVADWGIDTLMPRSLMPALAVLRLRPAERAGLRIVFDADGLPADERVEFGGLAPYSATYRILRDIEAQMLRRADAVLVRTAEARDVALARAGAALTADRCHVVPNGVDPAPFAAAQRERAGRGEDGFVLGYSGSIGAQYRLPEMIDLALRLKSEMSDLRFRLLSPAQEAIRQALDGRGLSGAGWIETRTVAPPDVPGELVRCDLGLALRAPSFSMRAVAPIKIGEYLMAGVPVLGTPGIGLTAALEAEGVFRSAEGDLSGILRWISRAVHDRREEMRCAAHAAGLRHFGLEAAVARYQTALMGLPSANVGKAGDG</sequence>
<dbReference type="Proteomes" id="UP001517376">
    <property type="component" value="Unassembled WGS sequence"/>
</dbReference>
<name>A0ABW9Y264_9RHOB</name>
<proteinExistence type="predicted"/>
<dbReference type="Pfam" id="PF13439">
    <property type="entry name" value="Glyco_transf_4"/>
    <property type="match status" value="1"/>
</dbReference>
<protein>
    <submittedName>
        <fullName evidence="2">Glycosyltransferase</fullName>
    </submittedName>
</protein>
<reference evidence="3" key="1">
    <citation type="submission" date="2020-01" db="EMBL/GenBank/DDBJ databases">
        <title>Sphingomonas sp. strain CSW-10.</title>
        <authorList>
            <person name="Chen W.-M."/>
        </authorList>
    </citation>
    <scope>NUCLEOTIDE SEQUENCE [LARGE SCALE GENOMIC DNA]</scope>
    <source>
        <strain evidence="3">CCP-1</strain>
    </source>
</reference>
<dbReference type="RefSeq" id="WP_161765486.1">
    <property type="nucleotide sequence ID" value="NZ_JAAATW010000001.1"/>
</dbReference>
<dbReference type="PANTHER" id="PTHR12526">
    <property type="entry name" value="GLYCOSYLTRANSFERASE"/>
    <property type="match status" value="1"/>
</dbReference>
<dbReference type="SUPFAM" id="SSF53756">
    <property type="entry name" value="UDP-Glycosyltransferase/glycogen phosphorylase"/>
    <property type="match status" value="1"/>
</dbReference>
<dbReference type="Gene3D" id="3.40.50.2000">
    <property type="entry name" value="Glycogen Phosphorylase B"/>
    <property type="match status" value="2"/>
</dbReference>
<evidence type="ECO:0000313" key="3">
    <source>
        <dbReference type="Proteomes" id="UP001517376"/>
    </source>
</evidence>
<keyword evidence="3" id="KW-1185">Reference proteome</keyword>
<evidence type="ECO:0000313" key="2">
    <source>
        <dbReference type="EMBL" id="NBE06492.1"/>
    </source>
</evidence>